<evidence type="ECO:0000313" key="1">
    <source>
        <dbReference type="EMBL" id="CBW25038.1"/>
    </source>
</evidence>
<reference evidence="2" key="1">
    <citation type="journal article" date="2013" name="ISME J.">
        <title>A small predatory core genome in the divergent marine Bacteriovorax marinus SJ and the terrestrial Bdellovibrio bacteriovorus.</title>
        <authorList>
            <person name="Crossman L.C."/>
            <person name="Chen H."/>
            <person name="Cerdeno-Tarraga A.M."/>
            <person name="Brooks K."/>
            <person name="Quail M.A."/>
            <person name="Pineiro S.A."/>
            <person name="Hobley L."/>
            <person name="Sockett R.E."/>
            <person name="Bentley S.D."/>
            <person name="Parkhill J."/>
            <person name="Williams H.N."/>
            <person name="Stine O.C."/>
        </authorList>
    </citation>
    <scope>NUCLEOTIDE SEQUENCE [LARGE SCALE GENOMIC DNA]</scope>
    <source>
        <strain evidence="2">ATCC BAA-682 / DSM 15412 / SJ</strain>
    </source>
</reference>
<proteinExistence type="predicted"/>
<gene>
    <name evidence="1" type="ordered locus">BMS_0098</name>
</gene>
<dbReference type="AlphaFoldDB" id="E1X282"/>
<dbReference type="OrthoDB" id="9920917at2"/>
<accession>E1X282</accession>
<dbReference type="Proteomes" id="UP000008963">
    <property type="component" value="Chromosome"/>
</dbReference>
<dbReference type="EMBL" id="FQ312005">
    <property type="protein sequence ID" value="CBW25038.1"/>
    <property type="molecule type" value="Genomic_DNA"/>
</dbReference>
<evidence type="ECO:0000313" key="2">
    <source>
        <dbReference type="Proteomes" id="UP000008963"/>
    </source>
</evidence>
<name>E1X282_HALMS</name>
<dbReference type="HOGENOM" id="CLU_2716815_0_0_7"/>
<protein>
    <submittedName>
        <fullName evidence="1">Uncharacterized protein</fullName>
    </submittedName>
</protein>
<organism evidence="1 2">
    <name type="scientific">Halobacteriovorax marinus (strain ATCC BAA-682 / DSM 15412 / SJ)</name>
    <name type="common">Bacteriovorax marinus</name>
    <dbReference type="NCBI Taxonomy" id="862908"/>
    <lineage>
        <taxon>Bacteria</taxon>
        <taxon>Pseudomonadati</taxon>
        <taxon>Bdellovibrionota</taxon>
        <taxon>Bacteriovoracia</taxon>
        <taxon>Bacteriovoracales</taxon>
        <taxon>Halobacteriovoraceae</taxon>
        <taxon>Halobacteriovorax</taxon>
    </lineage>
</organism>
<dbReference type="PATRIC" id="fig|862908.3.peg.95"/>
<sequence>MFKSGLTHQLYCEFLDSFELTNSKLHSSPFVFVDPQLGEIRLVTSMSSNSEGDIIASSVASHGDLEILSTGE</sequence>
<dbReference type="KEGG" id="bmx:BMS_0098"/>
<dbReference type="RefSeq" id="WP_014242827.1">
    <property type="nucleotide sequence ID" value="NC_016620.1"/>
</dbReference>
<keyword evidence="2" id="KW-1185">Reference proteome</keyword>